<dbReference type="AlphaFoldDB" id="A0A4Z2F380"/>
<dbReference type="Proteomes" id="UP000314294">
    <property type="component" value="Unassembled WGS sequence"/>
</dbReference>
<sequence>MRLPYASLQPPAEMRSWRSYRHLWRDSDDTRINSRADWPELRDYRLKVEIFQPEITNLPMAEGRPTKYETLQKRQEAQRRRQVWVKDWIR</sequence>
<gene>
    <name evidence="1" type="ORF">EYF80_054331</name>
</gene>
<accession>A0A4Z2F380</accession>
<evidence type="ECO:0000313" key="2">
    <source>
        <dbReference type="Proteomes" id="UP000314294"/>
    </source>
</evidence>
<dbReference type="EMBL" id="SRLO01001757">
    <property type="protein sequence ID" value="TNN35508.1"/>
    <property type="molecule type" value="Genomic_DNA"/>
</dbReference>
<name>A0A4Z2F380_9TELE</name>
<protein>
    <submittedName>
        <fullName evidence="1">Uncharacterized protein</fullName>
    </submittedName>
</protein>
<keyword evidence="2" id="KW-1185">Reference proteome</keyword>
<organism evidence="1 2">
    <name type="scientific">Liparis tanakae</name>
    <name type="common">Tanaka's snailfish</name>
    <dbReference type="NCBI Taxonomy" id="230148"/>
    <lineage>
        <taxon>Eukaryota</taxon>
        <taxon>Metazoa</taxon>
        <taxon>Chordata</taxon>
        <taxon>Craniata</taxon>
        <taxon>Vertebrata</taxon>
        <taxon>Euteleostomi</taxon>
        <taxon>Actinopterygii</taxon>
        <taxon>Neopterygii</taxon>
        <taxon>Teleostei</taxon>
        <taxon>Neoteleostei</taxon>
        <taxon>Acanthomorphata</taxon>
        <taxon>Eupercaria</taxon>
        <taxon>Perciformes</taxon>
        <taxon>Cottioidei</taxon>
        <taxon>Cottales</taxon>
        <taxon>Liparidae</taxon>
        <taxon>Liparis</taxon>
    </lineage>
</organism>
<reference evidence="1 2" key="1">
    <citation type="submission" date="2019-03" db="EMBL/GenBank/DDBJ databases">
        <title>First draft genome of Liparis tanakae, snailfish: a comprehensive survey of snailfish specific genes.</title>
        <authorList>
            <person name="Kim W."/>
            <person name="Song I."/>
            <person name="Jeong J.-H."/>
            <person name="Kim D."/>
            <person name="Kim S."/>
            <person name="Ryu S."/>
            <person name="Song J.Y."/>
            <person name="Lee S.K."/>
        </authorList>
    </citation>
    <scope>NUCLEOTIDE SEQUENCE [LARGE SCALE GENOMIC DNA]</scope>
    <source>
        <tissue evidence="1">Muscle</tissue>
    </source>
</reference>
<evidence type="ECO:0000313" key="1">
    <source>
        <dbReference type="EMBL" id="TNN35508.1"/>
    </source>
</evidence>
<proteinExistence type="predicted"/>
<comment type="caution">
    <text evidence="1">The sequence shown here is derived from an EMBL/GenBank/DDBJ whole genome shotgun (WGS) entry which is preliminary data.</text>
</comment>